<evidence type="ECO:0000313" key="6">
    <source>
        <dbReference type="Proteomes" id="UP001165302"/>
    </source>
</evidence>
<dbReference type="Pfam" id="PF01103">
    <property type="entry name" value="Omp85"/>
    <property type="match status" value="1"/>
</dbReference>
<proteinExistence type="predicted"/>
<reference evidence="5" key="1">
    <citation type="submission" date="2020-10" db="EMBL/GenBank/DDBJ databases">
        <authorList>
            <person name="Lu T."/>
            <person name="Wang Q."/>
            <person name="Han X."/>
        </authorList>
    </citation>
    <scope>NUCLEOTIDE SEQUENCE</scope>
    <source>
        <strain evidence="5">WQ 366</strain>
    </source>
</reference>
<evidence type="ECO:0000313" key="5">
    <source>
        <dbReference type="EMBL" id="MCA5004939.1"/>
    </source>
</evidence>
<dbReference type="RefSeq" id="WP_225552329.1">
    <property type="nucleotide sequence ID" value="NZ_JADEYP010000010.1"/>
</dbReference>
<feature type="chain" id="PRO_5045050575" evidence="3">
    <location>
        <begin position="25"/>
        <end position="855"/>
    </location>
</feature>
<feature type="signal peptide" evidence="3">
    <location>
        <begin position="1"/>
        <end position="24"/>
    </location>
</feature>
<protein>
    <submittedName>
        <fullName evidence="5">BamA/TamA family outer membrane protein</fullName>
    </submittedName>
</protein>
<dbReference type="EMBL" id="JADEYP010000010">
    <property type="protein sequence ID" value="MCA5004939.1"/>
    <property type="molecule type" value="Genomic_DNA"/>
</dbReference>
<dbReference type="Proteomes" id="UP001165302">
    <property type="component" value="Unassembled WGS sequence"/>
</dbReference>
<gene>
    <name evidence="5" type="ORF">IPZ78_07195</name>
</gene>
<comment type="caution">
    <text evidence="5">The sequence shown here is derived from an EMBL/GenBank/DDBJ whole genome shotgun (WGS) entry which is preliminary data.</text>
</comment>
<keyword evidence="3" id="KW-0732">Signal</keyword>
<name>A0ABS7Z452_9SPHI</name>
<sequence>MKNYFITYLLLFLIGCLNTESASAQSADSITAIIDSAYDKVGSFHRFWLGDSYRNLYNTPVKMRVINLSTEKGGLEVVKLGGGMQTQSLRLKDPNEREWVLRSIQKFPERSLPPALRKTIAKDIVQDQISIAHPFGALTVPTFNRALQIPHAVPELVYVRNDEKLGEYREIFKNRAYIFEPRTPDEDEKTDNTAKVIRKTLEDNDDQVNQKLTLKARLLDFVLGDWDRHEDNWRWSPYKQDGQTSYSPVPRDRDKVYYKTSGVFPTLLSYQWLKAHLQPFGSTIRNVSHWNFNQRYFDRYFLNQLNKSDWNKEIDDFQRVLTDSLIHQAMLAMPDTIAALSAVDIENNIQARRNELSKSAITYYNTLAKVVDVPLSEKNEFIYININSDIEVEVRNKKKDGSEGRKLYKRTFSPSETNEIRIYGISGEDEYKLSGDKKSTITIRIIGGDESDKYTHEAGFPKQNNITIYDSKLPSSNAINLGNTVKYNLGTDSSVHNYDYYNFNYNRKGAFVNLNYGVDRGLILGLGYLIENQGFRKSPFAQQHKVSGSYLTNRRSFLFNYEGKFIDLIKDHDLILEANSQGPRNQSNFFGYGNNTEFEYRDIRGIKYYRNRYDLVDVNILLEKSINPSLKIYYGNTSQFYHSSRKNNGGHFFENFDKSNPTEEIYGNKFFTGAVVGLLYDSRDKIDFAKKGIYFKTNLNWQTQLGNSNRQFSSFETSFTVYQSILDSIITIANRTGLNSVWGNPYFYQHARIGGESSLRGYNSNRFTGRTAVYNNFDTRIKLFSFNSYLFPATFGVLGFYDIGRVWHDDEKSNKWHMGYGGGIYFVPAELFTIQAALGFSKEATLPYIRIGMSF</sequence>
<comment type="subcellular location">
    <subcellularLocation>
        <location evidence="1">Membrane</location>
    </subcellularLocation>
</comment>
<accession>A0ABS7Z452</accession>
<organism evidence="5 6">
    <name type="scientific">Sphingobacterium bovistauri</name>
    <dbReference type="NCBI Taxonomy" id="2781959"/>
    <lineage>
        <taxon>Bacteria</taxon>
        <taxon>Pseudomonadati</taxon>
        <taxon>Bacteroidota</taxon>
        <taxon>Sphingobacteriia</taxon>
        <taxon>Sphingobacteriales</taxon>
        <taxon>Sphingobacteriaceae</taxon>
        <taxon>Sphingobacterium</taxon>
    </lineage>
</organism>
<dbReference type="Gene3D" id="2.40.160.50">
    <property type="entry name" value="membrane protein fhac: a member of the omp85/tpsb transporter family"/>
    <property type="match status" value="1"/>
</dbReference>
<keyword evidence="6" id="KW-1185">Reference proteome</keyword>
<evidence type="ECO:0000259" key="4">
    <source>
        <dbReference type="Pfam" id="PF01103"/>
    </source>
</evidence>
<feature type="domain" description="Bacterial surface antigen (D15)" evidence="4">
    <location>
        <begin position="542"/>
        <end position="825"/>
    </location>
</feature>
<evidence type="ECO:0000256" key="3">
    <source>
        <dbReference type="SAM" id="SignalP"/>
    </source>
</evidence>
<dbReference type="InterPro" id="IPR000184">
    <property type="entry name" value="Bac_surfAg_D15"/>
</dbReference>
<evidence type="ECO:0000256" key="1">
    <source>
        <dbReference type="ARBA" id="ARBA00004370"/>
    </source>
</evidence>
<dbReference type="PROSITE" id="PS51257">
    <property type="entry name" value="PROKAR_LIPOPROTEIN"/>
    <property type="match status" value="1"/>
</dbReference>
<evidence type="ECO:0000256" key="2">
    <source>
        <dbReference type="ARBA" id="ARBA00023136"/>
    </source>
</evidence>
<keyword evidence="2" id="KW-0472">Membrane</keyword>